<dbReference type="PANTHER" id="PTHR44119:SF4">
    <property type="entry name" value="AEROBIC COBALTOCHELATASE SUBUNIT COBN"/>
    <property type="match status" value="1"/>
</dbReference>
<sequence length="1147" mass="122071">MHLVFRESHGLEEQAVPQDLGQRPGDVVVLSFSDSDLSAFAAGWRAGGFSWSLRLANLAALVHPLSVDTYVEQTLAHAKAILIRLIGGAAYWEYGLREVERLGRERGIALAVLAADGREDRRLMAASTVGEAVVRRLTALCDAGGAQAAALALSILAAESPAALAPPQPLPLPGEGLLLGTTAPRTPLPQASCGSAMPPAWPERCGASFTRNWDGGGPSPQATSLVALPLPNPSPCRERGFEVPPVGGWCPNGPACPAATLLTTTRPRVLITFYRAYLAAADLEPIAALYAALAERGFDPVALFIPSLKAEGAGPWVARWVKAFTPAAIVNATAFSARGEDDTTPLDGAGVPVFQVALATSDRAGWEGAARGLSPADLAMHVVLPEIDGRLFAGVVSFKQPGERDPDFDIALRLHRAEPERIAAVADKVAGWVRLATTPAAERRLAILLSTYPGKDWQAAHAVGLDGFASTAAILADLREAGYDVEPQADLPAALLNNRIAWPVAAYREALATLPESLRADLAESWGAAEEDPLVQGDQFQFPALMLGKAIVALQPERGRREARADEYHDLSRCPRHSYVAFYLWLRAQGIDALIHVGAHGTLEWLPGKAVALSGACWPEALTRDWPVLYPFIVNDPGEAAQAKRRLGAVTIGHVPPVLVQAETGAGLGRLEALLDEYANADGLDPARRDRLRTSIAEEADSVGLGETLGLAGAEDPLARIDAFVCDVKDSQFGEGLHVFGRGEQGAAERAGLLAGLDGKRVPAGPSGSPYRGRADVLPTGRNLYAIDPRAVPSRAAHLQGVKLAEELIRRHMQEEGDHLRTLIVDLWGSATMRTAGEEFAMALHLIGVEPVWDHRSERVTGFEVMPLMRFDRPRVDVTLRVSGLFRDAFPHLVALFGQAVRALGQRDETVEWNPFVGQGSPRVYGPAPGRYGIGLDPNAGYDEAARIEAGQSWLAASATALDDGDRRDAEGIAARVAAAQAFVHLHDLPESDLLLAADYAAHQAGFAAARVALGEGAAALYHLDTRDPASPKARTLAEEIARTIHARAANPRWVEGMMVHGFRGAAEIAATLDHLGSFAHLAEAVPAALIDLYWDATLAQDAVRDFMAQANPAALKAMEARFAALHAAGLWPTRRNSVLAMLDGAA</sequence>
<dbReference type="Proteomes" id="UP000704529">
    <property type="component" value="Unassembled WGS sequence"/>
</dbReference>
<dbReference type="GO" id="GO:0051116">
    <property type="term" value="F:cobaltochelatase activity"/>
    <property type="evidence" value="ECO:0007669"/>
    <property type="project" value="UniProtKB-EC"/>
</dbReference>
<dbReference type="InterPro" id="IPR003672">
    <property type="entry name" value="CobN/Mg_chltase"/>
</dbReference>
<dbReference type="CDD" id="cd10150">
    <property type="entry name" value="CobN_like"/>
    <property type="match status" value="1"/>
</dbReference>
<dbReference type="EC" id="6.6.1.2" evidence="2"/>
<organism evidence="2 3">
    <name type="scientific">Sphingomonas yabuuchiae</name>
    <dbReference type="NCBI Taxonomy" id="172044"/>
    <lineage>
        <taxon>Bacteria</taxon>
        <taxon>Pseudomonadati</taxon>
        <taxon>Pseudomonadota</taxon>
        <taxon>Alphaproteobacteria</taxon>
        <taxon>Sphingomonadales</taxon>
        <taxon>Sphingomonadaceae</taxon>
        <taxon>Sphingomonas</taxon>
    </lineage>
</organism>
<dbReference type="NCBIfam" id="NF008973">
    <property type="entry name" value="PRK12321.1"/>
    <property type="match status" value="1"/>
</dbReference>
<protein>
    <submittedName>
        <fullName evidence="2">Cobaltochelatase subunit CobN</fullName>
        <ecNumber evidence="2">6.6.1.2</ecNumber>
    </submittedName>
</protein>
<feature type="domain" description="CobN/magnesium chelatase" evidence="1">
    <location>
        <begin position="263"/>
        <end position="746"/>
    </location>
</feature>
<dbReference type="PANTHER" id="PTHR44119">
    <property type="entry name" value="MAGNESIUM-CHELATASE SUBUNIT CHLH, CHLOROPLASTIC"/>
    <property type="match status" value="1"/>
</dbReference>
<dbReference type="Pfam" id="PF02514">
    <property type="entry name" value="CobN-Mg_chel"/>
    <property type="match status" value="2"/>
</dbReference>
<evidence type="ECO:0000313" key="3">
    <source>
        <dbReference type="Proteomes" id="UP000704529"/>
    </source>
</evidence>
<reference evidence="2" key="1">
    <citation type="submission" date="2021-01" db="EMBL/GenBank/DDBJ databases">
        <title>Genome Sequencing of Type Strains.</title>
        <authorList>
            <person name="Lemaire J.F."/>
            <person name="Inderbitzin P."/>
            <person name="Collins S.B."/>
            <person name="Wespe N."/>
            <person name="Knight-Connoni V."/>
        </authorList>
    </citation>
    <scope>NUCLEOTIDE SEQUENCE</scope>
    <source>
        <strain evidence="2">DSM 14562</strain>
    </source>
</reference>
<dbReference type="AlphaFoldDB" id="A0AA41DGH1"/>
<gene>
    <name evidence="2" type="primary">cobN</name>
    <name evidence="2" type="ORF">JYA60_19635</name>
</gene>
<name>A0AA41DGH1_9SPHN</name>
<feature type="domain" description="CobN/magnesium chelatase" evidence="1">
    <location>
        <begin position="747"/>
        <end position="1137"/>
    </location>
</feature>
<comment type="caution">
    <text evidence="2">The sequence shown here is derived from an EMBL/GenBank/DDBJ whole genome shotgun (WGS) entry which is preliminary data.</text>
</comment>
<evidence type="ECO:0000313" key="2">
    <source>
        <dbReference type="EMBL" id="MBN3560440.1"/>
    </source>
</evidence>
<accession>A0AA41DGH1</accession>
<proteinExistence type="predicted"/>
<dbReference type="EMBL" id="JAFHKU010000135">
    <property type="protein sequence ID" value="MBN3560440.1"/>
    <property type="molecule type" value="Genomic_DNA"/>
</dbReference>
<dbReference type="RefSeq" id="WP_206362807.1">
    <property type="nucleotide sequence ID" value="NZ_JAFHKU010000135.1"/>
</dbReference>
<evidence type="ECO:0000259" key="1">
    <source>
        <dbReference type="Pfam" id="PF02514"/>
    </source>
</evidence>
<keyword evidence="2" id="KW-0436">Ligase</keyword>